<evidence type="ECO:0000256" key="6">
    <source>
        <dbReference type="ARBA" id="ARBA00022840"/>
    </source>
</evidence>
<dbReference type="InterPro" id="IPR011009">
    <property type="entry name" value="Kinase-like_dom_sf"/>
</dbReference>
<dbReference type="SUPFAM" id="SSF56112">
    <property type="entry name" value="Protein kinase-like (PK-like)"/>
    <property type="match status" value="1"/>
</dbReference>
<name>A0A6A7FYQ3_9CRUS</name>
<evidence type="ECO:0000256" key="7">
    <source>
        <dbReference type="ARBA" id="ARBA00047899"/>
    </source>
</evidence>
<keyword evidence="3" id="KW-0808">Transferase</keyword>
<dbReference type="PANTHER" id="PTHR45998">
    <property type="entry name" value="SERINE/THREONINE-PROTEIN KINASE 16"/>
    <property type="match status" value="1"/>
</dbReference>
<evidence type="ECO:0000256" key="5">
    <source>
        <dbReference type="ARBA" id="ARBA00022777"/>
    </source>
</evidence>
<evidence type="ECO:0000256" key="8">
    <source>
        <dbReference type="ARBA" id="ARBA00048679"/>
    </source>
</evidence>
<sequence>MNTVGLASLVRMGNCLCLKEIVNINGRTYCVRESLGEGGFSTVDLVEDTLSHRLYALKRITCHSPMDQKLALCEVEYHSVLQHPNILTCSGSDLVGMPDMIGSKTSQVFLLLPYCPRGTLHEELVRRAPTNNYLDEGEVLRVFHSICLGVQHMHNSKPPLAHRDLKTANILLKDDLTPLIMDLGSTCPARVDVTSASEARILQDTAAERSCMTYRAPELFNVPTTCKVDERTDVWSLGCLLHALCFFRTPYDAVHERGDSVALAVIAGKTNFPEGHPYSQDVCELIVSLLQVEPEQRPFMDWVVESIARLIDARSSRGQRSAAAELDATTDIDITDDQTIIA</sequence>
<dbReference type="InterPro" id="IPR052239">
    <property type="entry name" value="Ser/Thr-specific_kinases"/>
</dbReference>
<dbReference type="Pfam" id="PF00069">
    <property type="entry name" value="Pkinase"/>
    <property type="match status" value="1"/>
</dbReference>
<keyword evidence="5 10" id="KW-0418">Kinase</keyword>
<dbReference type="InterPro" id="IPR000719">
    <property type="entry name" value="Prot_kinase_dom"/>
</dbReference>
<comment type="catalytic activity">
    <reaction evidence="8">
        <text>L-seryl-[protein] + ATP = O-phospho-L-seryl-[protein] + ADP + H(+)</text>
        <dbReference type="Rhea" id="RHEA:17989"/>
        <dbReference type="Rhea" id="RHEA-COMP:9863"/>
        <dbReference type="Rhea" id="RHEA-COMP:11604"/>
        <dbReference type="ChEBI" id="CHEBI:15378"/>
        <dbReference type="ChEBI" id="CHEBI:29999"/>
        <dbReference type="ChEBI" id="CHEBI:30616"/>
        <dbReference type="ChEBI" id="CHEBI:83421"/>
        <dbReference type="ChEBI" id="CHEBI:456216"/>
        <dbReference type="EC" id="2.7.11.1"/>
    </reaction>
</comment>
<dbReference type="InterPro" id="IPR008271">
    <property type="entry name" value="Ser/Thr_kinase_AS"/>
</dbReference>
<protein>
    <recommendedName>
        <fullName evidence="1">non-specific serine/threonine protein kinase</fullName>
        <ecNumber evidence="1">2.7.11.1</ecNumber>
    </recommendedName>
</protein>
<accession>A0A6A7FYQ3</accession>
<dbReference type="EMBL" id="IACT01003780">
    <property type="protein sequence ID" value="LAC23005.1"/>
    <property type="molecule type" value="mRNA"/>
</dbReference>
<comment type="catalytic activity">
    <reaction evidence="7">
        <text>L-threonyl-[protein] + ATP = O-phospho-L-threonyl-[protein] + ADP + H(+)</text>
        <dbReference type="Rhea" id="RHEA:46608"/>
        <dbReference type="Rhea" id="RHEA-COMP:11060"/>
        <dbReference type="Rhea" id="RHEA-COMP:11605"/>
        <dbReference type="ChEBI" id="CHEBI:15378"/>
        <dbReference type="ChEBI" id="CHEBI:30013"/>
        <dbReference type="ChEBI" id="CHEBI:30616"/>
        <dbReference type="ChEBI" id="CHEBI:61977"/>
        <dbReference type="ChEBI" id="CHEBI:456216"/>
        <dbReference type="EC" id="2.7.11.1"/>
    </reaction>
</comment>
<organism evidence="10">
    <name type="scientific">Hirondellea gigas</name>
    <dbReference type="NCBI Taxonomy" id="1518452"/>
    <lineage>
        <taxon>Eukaryota</taxon>
        <taxon>Metazoa</taxon>
        <taxon>Ecdysozoa</taxon>
        <taxon>Arthropoda</taxon>
        <taxon>Crustacea</taxon>
        <taxon>Multicrustacea</taxon>
        <taxon>Malacostraca</taxon>
        <taxon>Eumalacostraca</taxon>
        <taxon>Peracarida</taxon>
        <taxon>Amphipoda</taxon>
        <taxon>Amphilochidea</taxon>
        <taxon>Lysianassida</taxon>
        <taxon>Lysianassidira</taxon>
        <taxon>Lysianassoidea</taxon>
        <taxon>Lysianassidae</taxon>
        <taxon>Hirondellea</taxon>
    </lineage>
</organism>
<reference evidence="10" key="1">
    <citation type="submission" date="2017-11" db="EMBL/GenBank/DDBJ databases">
        <title>The sensing device of the deep-sea amphipod.</title>
        <authorList>
            <person name="Kobayashi H."/>
            <person name="Nagahama T."/>
            <person name="Arai W."/>
            <person name="Sasagawa Y."/>
            <person name="Umeda M."/>
            <person name="Hayashi T."/>
            <person name="Nikaido I."/>
            <person name="Watanabe H."/>
            <person name="Oguri K."/>
            <person name="Kitazato H."/>
            <person name="Fujioka K."/>
            <person name="Kido Y."/>
            <person name="Takami H."/>
        </authorList>
    </citation>
    <scope>NUCLEOTIDE SEQUENCE</scope>
    <source>
        <tissue evidence="10">Whole body</tissue>
    </source>
</reference>
<dbReference type="GO" id="GO:0005794">
    <property type="term" value="C:Golgi apparatus"/>
    <property type="evidence" value="ECO:0007669"/>
    <property type="project" value="TreeGrafter"/>
</dbReference>
<dbReference type="GO" id="GO:0004674">
    <property type="term" value="F:protein serine/threonine kinase activity"/>
    <property type="evidence" value="ECO:0007669"/>
    <property type="project" value="UniProtKB-KW"/>
</dbReference>
<evidence type="ECO:0000259" key="9">
    <source>
        <dbReference type="PROSITE" id="PS50011"/>
    </source>
</evidence>
<dbReference type="GO" id="GO:0005524">
    <property type="term" value="F:ATP binding"/>
    <property type="evidence" value="ECO:0007669"/>
    <property type="project" value="UniProtKB-KW"/>
</dbReference>
<dbReference type="PROSITE" id="PS00108">
    <property type="entry name" value="PROTEIN_KINASE_ST"/>
    <property type="match status" value="1"/>
</dbReference>
<keyword evidence="6" id="KW-0067">ATP-binding</keyword>
<evidence type="ECO:0000256" key="3">
    <source>
        <dbReference type="ARBA" id="ARBA00022679"/>
    </source>
</evidence>
<dbReference type="Gene3D" id="1.10.510.10">
    <property type="entry name" value="Transferase(Phosphotransferase) domain 1"/>
    <property type="match status" value="1"/>
</dbReference>
<dbReference type="PROSITE" id="PS50011">
    <property type="entry name" value="PROTEIN_KINASE_DOM"/>
    <property type="match status" value="1"/>
</dbReference>
<dbReference type="PANTHER" id="PTHR45998:SF2">
    <property type="entry name" value="SERINE_THREONINE-PROTEIN KINASE 16"/>
    <property type="match status" value="1"/>
</dbReference>
<dbReference type="SMART" id="SM00220">
    <property type="entry name" value="S_TKc"/>
    <property type="match status" value="1"/>
</dbReference>
<proteinExistence type="evidence at transcript level"/>
<evidence type="ECO:0000256" key="1">
    <source>
        <dbReference type="ARBA" id="ARBA00012513"/>
    </source>
</evidence>
<evidence type="ECO:0000256" key="2">
    <source>
        <dbReference type="ARBA" id="ARBA00022527"/>
    </source>
</evidence>
<evidence type="ECO:0000313" key="10">
    <source>
        <dbReference type="EMBL" id="LAC23005.1"/>
    </source>
</evidence>
<keyword evidence="4" id="KW-0547">Nucleotide-binding</keyword>
<feature type="domain" description="Protein kinase" evidence="9">
    <location>
        <begin position="29"/>
        <end position="310"/>
    </location>
</feature>
<evidence type="ECO:0000256" key="4">
    <source>
        <dbReference type="ARBA" id="ARBA00022741"/>
    </source>
</evidence>
<dbReference type="EC" id="2.7.11.1" evidence="1"/>
<dbReference type="AlphaFoldDB" id="A0A6A7FYQ3"/>
<keyword evidence="2" id="KW-0723">Serine/threonine-protein kinase</keyword>